<comment type="caution">
    <text evidence="1">The sequence shown here is derived from an EMBL/GenBank/DDBJ whole genome shotgun (WGS) entry which is preliminary data.</text>
</comment>
<dbReference type="PANTHER" id="PTHR35336">
    <property type="entry name" value="ADENOSYLCOBINAMIDE AMIDOHYDROLASE"/>
    <property type="match status" value="1"/>
</dbReference>
<dbReference type="AlphaFoldDB" id="A0A7X4VWH1"/>
<dbReference type="InterPro" id="IPR052209">
    <property type="entry name" value="CbiZ"/>
</dbReference>
<evidence type="ECO:0000313" key="2">
    <source>
        <dbReference type="Proteomes" id="UP000448235"/>
    </source>
</evidence>
<sequence>MTPKSSQLAFVPGLTLAVDEGCVHLASPQPLWTLSSALVGGGFGWRHHFCNFHVDKDYAGHDPAGDLARWLAARGIPLEGSLAMMTAVRLEHLTLVEGDGVVVAVTAGAGNAVDITASLAGDPRPVGTINTLVLIDGCLSDNAMVNACLSASEAKVRALQSLEVRDPHSGTPASGTSTDCLAIAATQQGAMTPYAGSGTRLGRELGQAIYRATRESLLASREWRCGAEKRAVFHG</sequence>
<dbReference type="PANTHER" id="PTHR35336:SF5">
    <property type="entry name" value="ADENOSYLCOBINAMIDE AMIDOHYDROLASE"/>
    <property type="match status" value="1"/>
</dbReference>
<reference evidence="1 2" key="1">
    <citation type="submission" date="2019-12" db="EMBL/GenBank/DDBJ databases">
        <title>Draft genome sequencing of Halomonas icarensis D1-1.</title>
        <authorList>
            <person name="Pandiyan K."/>
            <person name="Kushwaha P."/>
            <person name="Gowdham M."/>
            <person name="Chakdar H."/>
            <person name="Singh A."/>
            <person name="Kumar M."/>
            <person name="Saxena A.K."/>
        </authorList>
    </citation>
    <scope>NUCLEOTIDE SEQUENCE [LARGE SCALE GENOMIC DNA]</scope>
    <source>
        <strain evidence="1 2">D1-1</strain>
    </source>
</reference>
<dbReference type="EMBL" id="WUTS01000001">
    <property type="protein sequence ID" value="NAW11471.1"/>
    <property type="molecule type" value="Genomic_DNA"/>
</dbReference>
<evidence type="ECO:0008006" key="3">
    <source>
        <dbReference type="Google" id="ProtNLM"/>
    </source>
</evidence>
<dbReference type="RefSeq" id="WP_161422273.1">
    <property type="nucleotide sequence ID" value="NZ_JARWMY010000002.1"/>
</dbReference>
<evidence type="ECO:0000313" key="1">
    <source>
        <dbReference type="EMBL" id="NAW11471.1"/>
    </source>
</evidence>
<proteinExistence type="predicted"/>
<dbReference type="Proteomes" id="UP000448235">
    <property type="component" value="Unassembled WGS sequence"/>
</dbReference>
<dbReference type="InterPro" id="IPR002808">
    <property type="entry name" value="AdoCbi_amidolase"/>
</dbReference>
<protein>
    <recommendedName>
        <fullName evidence="3">Adenosylcobinamide amidohydrolase</fullName>
    </recommendedName>
</protein>
<name>A0A7X4VWH1_9GAMM</name>
<organism evidence="1 2">
    <name type="scientific">Halomonas icarae</name>
    <dbReference type="NCBI Taxonomy" id="2691040"/>
    <lineage>
        <taxon>Bacteria</taxon>
        <taxon>Pseudomonadati</taxon>
        <taxon>Pseudomonadota</taxon>
        <taxon>Gammaproteobacteria</taxon>
        <taxon>Oceanospirillales</taxon>
        <taxon>Halomonadaceae</taxon>
        <taxon>Halomonas</taxon>
    </lineage>
</organism>
<accession>A0A7X4VWH1</accession>
<keyword evidence="2" id="KW-1185">Reference proteome</keyword>
<gene>
    <name evidence="1" type="ORF">GRB80_01280</name>
</gene>
<dbReference type="Pfam" id="PF01955">
    <property type="entry name" value="CbiZ"/>
    <property type="match status" value="1"/>
</dbReference>